<evidence type="ECO:0000313" key="2">
    <source>
        <dbReference type="Proteomes" id="UP000054321"/>
    </source>
</evidence>
<gene>
    <name evidence="1" type="ORF">OIDMADRAFT_48080</name>
</gene>
<dbReference type="AlphaFoldDB" id="A0A0C3DA47"/>
<reference evidence="2" key="2">
    <citation type="submission" date="2015-01" db="EMBL/GenBank/DDBJ databases">
        <title>Evolutionary Origins and Diversification of the Mycorrhizal Mutualists.</title>
        <authorList>
            <consortium name="DOE Joint Genome Institute"/>
            <consortium name="Mycorrhizal Genomics Consortium"/>
            <person name="Kohler A."/>
            <person name="Kuo A."/>
            <person name="Nagy L.G."/>
            <person name="Floudas D."/>
            <person name="Copeland A."/>
            <person name="Barry K.W."/>
            <person name="Cichocki N."/>
            <person name="Veneault-Fourrey C."/>
            <person name="LaButti K."/>
            <person name="Lindquist E.A."/>
            <person name="Lipzen A."/>
            <person name="Lundell T."/>
            <person name="Morin E."/>
            <person name="Murat C."/>
            <person name="Riley R."/>
            <person name="Ohm R."/>
            <person name="Sun H."/>
            <person name="Tunlid A."/>
            <person name="Henrissat B."/>
            <person name="Grigoriev I.V."/>
            <person name="Hibbett D.S."/>
            <person name="Martin F."/>
        </authorList>
    </citation>
    <scope>NUCLEOTIDE SEQUENCE [LARGE SCALE GENOMIC DNA]</scope>
    <source>
        <strain evidence="2">Zn</strain>
    </source>
</reference>
<keyword evidence="2" id="KW-1185">Reference proteome</keyword>
<accession>A0A0C3DA47</accession>
<evidence type="ECO:0000313" key="1">
    <source>
        <dbReference type="EMBL" id="KIN08204.1"/>
    </source>
</evidence>
<dbReference type="EMBL" id="KN832870">
    <property type="protein sequence ID" value="KIN08204.1"/>
    <property type="molecule type" value="Genomic_DNA"/>
</dbReference>
<dbReference type="Proteomes" id="UP000054321">
    <property type="component" value="Unassembled WGS sequence"/>
</dbReference>
<dbReference type="HOGENOM" id="CLU_2097524_0_0_1"/>
<dbReference type="InParanoid" id="A0A0C3DA47"/>
<protein>
    <submittedName>
        <fullName evidence="1">Uncharacterized protein</fullName>
    </submittedName>
</protein>
<name>A0A0C3DA47_OIDMZ</name>
<organism evidence="1 2">
    <name type="scientific">Oidiodendron maius (strain Zn)</name>
    <dbReference type="NCBI Taxonomy" id="913774"/>
    <lineage>
        <taxon>Eukaryota</taxon>
        <taxon>Fungi</taxon>
        <taxon>Dikarya</taxon>
        <taxon>Ascomycota</taxon>
        <taxon>Pezizomycotina</taxon>
        <taxon>Leotiomycetes</taxon>
        <taxon>Leotiomycetes incertae sedis</taxon>
        <taxon>Myxotrichaceae</taxon>
        <taxon>Oidiodendron</taxon>
    </lineage>
</organism>
<reference evidence="1 2" key="1">
    <citation type="submission" date="2014-04" db="EMBL/GenBank/DDBJ databases">
        <authorList>
            <consortium name="DOE Joint Genome Institute"/>
            <person name="Kuo A."/>
            <person name="Martino E."/>
            <person name="Perotto S."/>
            <person name="Kohler A."/>
            <person name="Nagy L.G."/>
            <person name="Floudas D."/>
            <person name="Copeland A."/>
            <person name="Barry K.W."/>
            <person name="Cichocki N."/>
            <person name="Veneault-Fourrey C."/>
            <person name="LaButti K."/>
            <person name="Lindquist E.A."/>
            <person name="Lipzen A."/>
            <person name="Lundell T."/>
            <person name="Morin E."/>
            <person name="Murat C."/>
            <person name="Sun H."/>
            <person name="Tunlid A."/>
            <person name="Henrissat B."/>
            <person name="Grigoriev I.V."/>
            <person name="Hibbett D.S."/>
            <person name="Martin F."/>
            <person name="Nordberg H.P."/>
            <person name="Cantor M.N."/>
            <person name="Hua S.X."/>
        </authorList>
    </citation>
    <scope>NUCLEOTIDE SEQUENCE [LARGE SCALE GENOMIC DNA]</scope>
    <source>
        <strain evidence="1 2">Zn</strain>
    </source>
</reference>
<proteinExistence type="predicted"/>
<sequence length="116" mass="13202">MENIHGLEDKVIIRAYTLKAEKTEVYKYFDTQGDAQQRFAVSDEFVTQFATLRYLNDLAIKYDQVRAQGDPCCKLKDISLAEVIACKIIQVEDSPLQQLCTILDGYRQAGFSNTNV</sequence>